<sequence>MSLLTSFDDNSFHLSRSNLANNVFPSLPPHSTGWERLLHLKTFNNPALREIPPPQHFPRVQTLVLSYAYHCCAFLPDGIPPPSPKRTEGPTPSSFPASHGGMGGARPPLKETVLFPSPDADFDLSLWNSSHTDIWPQIRESFRLLLGDSTRWRDS</sequence>
<feature type="region of interest" description="Disordered" evidence="1">
    <location>
        <begin position="80"/>
        <end position="108"/>
    </location>
</feature>
<protein>
    <submittedName>
        <fullName evidence="2">Uncharacterized protein</fullName>
    </submittedName>
</protein>
<comment type="caution">
    <text evidence="2">The sequence shown here is derived from an EMBL/GenBank/DDBJ whole genome shotgun (WGS) entry which is preliminary data.</text>
</comment>
<dbReference type="OrthoDB" id="8193307at2759"/>
<dbReference type="Proteomes" id="UP000792457">
    <property type="component" value="Unassembled WGS sequence"/>
</dbReference>
<evidence type="ECO:0000313" key="3">
    <source>
        <dbReference type="Proteomes" id="UP000792457"/>
    </source>
</evidence>
<dbReference type="Gene3D" id="3.80.10.10">
    <property type="entry name" value="Ribonuclease Inhibitor"/>
    <property type="match status" value="1"/>
</dbReference>
<name>A0A8K0NZH9_LADFU</name>
<accession>A0A8K0NZH9</accession>
<dbReference type="InterPro" id="IPR032675">
    <property type="entry name" value="LRR_dom_sf"/>
</dbReference>
<organism evidence="2 3">
    <name type="scientific">Ladona fulva</name>
    <name type="common">Scarce chaser dragonfly</name>
    <name type="synonym">Libellula fulva</name>
    <dbReference type="NCBI Taxonomy" id="123851"/>
    <lineage>
        <taxon>Eukaryota</taxon>
        <taxon>Metazoa</taxon>
        <taxon>Ecdysozoa</taxon>
        <taxon>Arthropoda</taxon>
        <taxon>Hexapoda</taxon>
        <taxon>Insecta</taxon>
        <taxon>Pterygota</taxon>
        <taxon>Palaeoptera</taxon>
        <taxon>Odonata</taxon>
        <taxon>Epiprocta</taxon>
        <taxon>Anisoptera</taxon>
        <taxon>Libelluloidea</taxon>
        <taxon>Libellulidae</taxon>
        <taxon>Ladona</taxon>
    </lineage>
</organism>
<dbReference type="AlphaFoldDB" id="A0A8K0NZH9"/>
<gene>
    <name evidence="2" type="ORF">J437_LFUL011633</name>
</gene>
<dbReference type="EMBL" id="KZ308324">
    <property type="protein sequence ID" value="KAG8227467.1"/>
    <property type="molecule type" value="Genomic_DNA"/>
</dbReference>
<reference evidence="2" key="1">
    <citation type="submission" date="2013-04" db="EMBL/GenBank/DDBJ databases">
        <authorList>
            <person name="Qu J."/>
            <person name="Murali S.C."/>
            <person name="Bandaranaike D."/>
            <person name="Bellair M."/>
            <person name="Blankenburg K."/>
            <person name="Chao H."/>
            <person name="Dinh H."/>
            <person name="Doddapaneni H."/>
            <person name="Downs B."/>
            <person name="Dugan-Rocha S."/>
            <person name="Elkadiri S."/>
            <person name="Gnanaolivu R.D."/>
            <person name="Hernandez B."/>
            <person name="Javaid M."/>
            <person name="Jayaseelan J.C."/>
            <person name="Lee S."/>
            <person name="Li M."/>
            <person name="Ming W."/>
            <person name="Munidasa M."/>
            <person name="Muniz J."/>
            <person name="Nguyen L."/>
            <person name="Ongeri F."/>
            <person name="Osuji N."/>
            <person name="Pu L.-L."/>
            <person name="Puazo M."/>
            <person name="Qu C."/>
            <person name="Quiroz J."/>
            <person name="Raj R."/>
            <person name="Weissenberger G."/>
            <person name="Xin Y."/>
            <person name="Zou X."/>
            <person name="Han Y."/>
            <person name="Richards S."/>
            <person name="Worley K."/>
            <person name="Muzny D."/>
            <person name="Gibbs R."/>
        </authorList>
    </citation>
    <scope>NUCLEOTIDE SEQUENCE</scope>
    <source>
        <strain evidence="2">Sampled in the wild</strain>
    </source>
</reference>
<proteinExistence type="predicted"/>
<reference evidence="2" key="2">
    <citation type="submission" date="2017-10" db="EMBL/GenBank/DDBJ databases">
        <title>Ladona fulva Genome sequencing and assembly.</title>
        <authorList>
            <person name="Murali S."/>
            <person name="Richards S."/>
            <person name="Bandaranaike D."/>
            <person name="Bellair M."/>
            <person name="Blankenburg K."/>
            <person name="Chao H."/>
            <person name="Dinh H."/>
            <person name="Doddapaneni H."/>
            <person name="Dugan-Rocha S."/>
            <person name="Elkadiri S."/>
            <person name="Gnanaolivu R."/>
            <person name="Hernandez B."/>
            <person name="Skinner E."/>
            <person name="Javaid M."/>
            <person name="Lee S."/>
            <person name="Li M."/>
            <person name="Ming W."/>
            <person name="Munidasa M."/>
            <person name="Muniz J."/>
            <person name="Nguyen L."/>
            <person name="Hughes D."/>
            <person name="Osuji N."/>
            <person name="Pu L.-L."/>
            <person name="Puazo M."/>
            <person name="Qu C."/>
            <person name="Quiroz J."/>
            <person name="Raj R."/>
            <person name="Weissenberger G."/>
            <person name="Xin Y."/>
            <person name="Zou X."/>
            <person name="Han Y."/>
            <person name="Worley K."/>
            <person name="Muzny D."/>
            <person name="Gibbs R."/>
        </authorList>
    </citation>
    <scope>NUCLEOTIDE SEQUENCE</scope>
    <source>
        <strain evidence="2">Sampled in the wild</strain>
    </source>
</reference>
<evidence type="ECO:0000256" key="1">
    <source>
        <dbReference type="SAM" id="MobiDB-lite"/>
    </source>
</evidence>
<evidence type="ECO:0000313" key="2">
    <source>
        <dbReference type="EMBL" id="KAG8227467.1"/>
    </source>
</evidence>
<keyword evidence="3" id="KW-1185">Reference proteome</keyword>